<reference evidence="9" key="1">
    <citation type="submission" date="2023-08" db="EMBL/GenBank/DDBJ databases">
        <authorList>
            <person name="Audoor S."/>
            <person name="Bilcke G."/>
        </authorList>
    </citation>
    <scope>NUCLEOTIDE SEQUENCE</scope>
</reference>
<dbReference type="Gene3D" id="3.40.190.80">
    <property type="match status" value="1"/>
</dbReference>
<dbReference type="GO" id="GO:0046872">
    <property type="term" value="F:metal ion binding"/>
    <property type="evidence" value="ECO:0007669"/>
    <property type="project" value="UniProtKB-KW"/>
</dbReference>
<keyword evidence="4 7" id="KW-0479">Metal-binding</keyword>
<comment type="caution">
    <text evidence="9">The sequence shown here is derived from an EMBL/GenBank/DDBJ whole genome shotgun (WGS) entry which is preliminary data.</text>
</comment>
<evidence type="ECO:0000256" key="4">
    <source>
        <dbReference type="ARBA" id="ARBA00022723"/>
    </source>
</evidence>
<comment type="similarity">
    <text evidence="3 8">Belongs to the inositol monophosphatase superfamily.</text>
</comment>
<evidence type="ECO:0000313" key="9">
    <source>
        <dbReference type="EMBL" id="CAJ1937183.1"/>
    </source>
</evidence>
<dbReference type="PROSITE" id="PS00629">
    <property type="entry name" value="IMP_1"/>
    <property type="match status" value="1"/>
</dbReference>
<organism evidence="9 10">
    <name type="scientific">Cylindrotheca closterium</name>
    <dbReference type="NCBI Taxonomy" id="2856"/>
    <lineage>
        <taxon>Eukaryota</taxon>
        <taxon>Sar</taxon>
        <taxon>Stramenopiles</taxon>
        <taxon>Ochrophyta</taxon>
        <taxon>Bacillariophyta</taxon>
        <taxon>Bacillariophyceae</taxon>
        <taxon>Bacillariophycidae</taxon>
        <taxon>Bacillariales</taxon>
        <taxon>Bacillariaceae</taxon>
        <taxon>Cylindrotheca</taxon>
    </lineage>
</organism>
<dbReference type="PROSITE" id="PS00630">
    <property type="entry name" value="IMP_2"/>
    <property type="match status" value="1"/>
</dbReference>
<dbReference type="GO" id="GO:0007165">
    <property type="term" value="P:signal transduction"/>
    <property type="evidence" value="ECO:0007669"/>
    <property type="project" value="TreeGrafter"/>
</dbReference>
<gene>
    <name evidence="9" type="ORF">CYCCA115_LOCUS5548</name>
</gene>
<dbReference type="PANTHER" id="PTHR20854:SF4">
    <property type="entry name" value="INOSITOL-1-MONOPHOSPHATASE-RELATED"/>
    <property type="match status" value="1"/>
</dbReference>
<comment type="pathway">
    <text evidence="8">Polyol metabolism; myo-inositol biosynthesis; myo-inositol from D-glucose 6-phosphate: step 2/2.</text>
</comment>
<dbReference type="Proteomes" id="UP001295423">
    <property type="component" value="Unassembled WGS sequence"/>
</dbReference>
<dbReference type="AlphaFoldDB" id="A0AAD2CKJ3"/>
<dbReference type="InterPro" id="IPR033942">
    <property type="entry name" value="IMPase"/>
</dbReference>
<feature type="binding site" evidence="7">
    <location>
        <position position="76"/>
    </location>
    <ligand>
        <name>Mg(2+)</name>
        <dbReference type="ChEBI" id="CHEBI:18420"/>
        <label>1</label>
        <note>catalytic</note>
    </ligand>
</feature>
<keyword evidence="6 7" id="KW-0460">Magnesium</keyword>
<comment type="cofactor">
    <cofactor evidence="2 7 8">
        <name>Mg(2+)</name>
        <dbReference type="ChEBI" id="CHEBI:18420"/>
    </cofactor>
</comment>
<dbReference type="PANTHER" id="PTHR20854">
    <property type="entry name" value="INOSITOL MONOPHOSPHATASE"/>
    <property type="match status" value="1"/>
</dbReference>
<keyword evidence="5 8" id="KW-0378">Hydrolase</keyword>
<evidence type="ECO:0000256" key="8">
    <source>
        <dbReference type="RuleBase" id="RU364068"/>
    </source>
</evidence>
<protein>
    <recommendedName>
        <fullName evidence="8">Inositol-1-monophosphatase</fullName>
        <ecNumber evidence="8">3.1.3.25</ecNumber>
    </recommendedName>
</protein>
<dbReference type="EMBL" id="CAKOGP040000613">
    <property type="protein sequence ID" value="CAJ1937183.1"/>
    <property type="molecule type" value="Genomic_DNA"/>
</dbReference>
<dbReference type="Pfam" id="PF00459">
    <property type="entry name" value="Inositol_P"/>
    <property type="match status" value="1"/>
</dbReference>
<feature type="binding site" evidence="7">
    <location>
        <position position="237"/>
    </location>
    <ligand>
        <name>Mg(2+)</name>
        <dbReference type="ChEBI" id="CHEBI:18420"/>
        <label>1</label>
        <note>catalytic</note>
    </ligand>
</feature>
<dbReference type="Gene3D" id="3.30.540.10">
    <property type="entry name" value="Fructose-1,6-Bisphosphatase, subunit A, domain 1"/>
    <property type="match status" value="1"/>
</dbReference>
<dbReference type="PRINTS" id="PR00377">
    <property type="entry name" value="IMPHPHTASES"/>
</dbReference>
<dbReference type="InterPro" id="IPR020583">
    <property type="entry name" value="Inositol_monoP_metal-BS"/>
</dbReference>
<dbReference type="SUPFAM" id="SSF56655">
    <property type="entry name" value="Carbohydrate phosphatase"/>
    <property type="match status" value="1"/>
</dbReference>
<dbReference type="FunFam" id="3.30.540.10:FF:000004">
    <property type="entry name" value="Inositol-1-monophosphatase"/>
    <property type="match status" value="1"/>
</dbReference>
<feature type="binding site" evidence="7">
    <location>
        <position position="98"/>
    </location>
    <ligand>
        <name>Mg(2+)</name>
        <dbReference type="ChEBI" id="CHEBI:18420"/>
        <label>1</label>
        <note>catalytic</note>
    </ligand>
</feature>
<evidence type="ECO:0000256" key="7">
    <source>
        <dbReference type="PIRSR" id="PIRSR600760-2"/>
    </source>
</evidence>
<sequence length="292" mass="31732">MSATDESSLETVLLVAQDAARQAGKKIRDVALSPGNVKLTTKSATTDLVTETDEECEKLIINQIKANFPDDKIIGEESSGSDRYELSDLATWTIDPIDGTTNFVHRLKISCVIISYIVKRVVKVGVIYDPYADEMFWAISGKGAFLSTENGESVPIHVSTTTTLSNAVLSMDPGYGRDKVAVERYTKMQAAILSRSVRNLRIIGCTGLNMAWVSCGRLDGGFELGDWDANRGPKIWDFAAGTLLLSESGGLTLDIESPSTPYAPLDLMKRSFFCAANSTLAAEILECIEEGR</sequence>
<evidence type="ECO:0000256" key="6">
    <source>
        <dbReference type="ARBA" id="ARBA00022842"/>
    </source>
</evidence>
<evidence type="ECO:0000313" key="10">
    <source>
        <dbReference type="Proteomes" id="UP001295423"/>
    </source>
</evidence>
<dbReference type="InterPro" id="IPR000760">
    <property type="entry name" value="Inositol_monophosphatase-like"/>
</dbReference>
<name>A0AAD2CKJ3_9STRA</name>
<evidence type="ECO:0000256" key="2">
    <source>
        <dbReference type="ARBA" id="ARBA00001946"/>
    </source>
</evidence>
<evidence type="ECO:0000256" key="3">
    <source>
        <dbReference type="ARBA" id="ARBA00009759"/>
    </source>
</evidence>
<feature type="binding site" evidence="7">
    <location>
        <position position="97"/>
    </location>
    <ligand>
        <name>Mg(2+)</name>
        <dbReference type="ChEBI" id="CHEBI:18420"/>
        <label>1</label>
        <note>catalytic</note>
    </ligand>
</feature>
<comment type="catalytic activity">
    <reaction evidence="1 8">
        <text>a myo-inositol phosphate + H2O = myo-inositol + phosphate</text>
        <dbReference type="Rhea" id="RHEA:24056"/>
        <dbReference type="ChEBI" id="CHEBI:15377"/>
        <dbReference type="ChEBI" id="CHEBI:17268"/>
        <dbReference type="ChEBI" id="CHEBI:43474"/>
        <dbReference type="ChEBI" id="CHEBI:84139"/>
        <dbReference type="EC" id="3.1.3.25"/>
    </reaction>
</comment>
<keyword evidence="10" id="KW-1185">Reference proteome</keyword>
<dbReference type="InterPro" id="IPR020550">
    <property type="entry name" value="Inositol_monophosphatase_CS"/>
</dbReference>
<dbReference type="GO" id="GO:0046854">
    <property type="term" value="P:phosphatidylinositol phosphate biosynthetic process"/>
    <property type="evidence" value="ECO:0007669"/>
    <property type="project" value="InterPro"/>
</dbReference>
<proteinExistence type="inferred from homology"/>
<dbReference type="GO" id="GO:0006020">
    <property type="term" value="P:inositol metabolic process"/>
    <property type="evidence" value="ECO:0007669"/>
    <property type="project" value="TreeGrafter"/>
</dbReference>
<dbReference type="EC" id="3.1.3.25" evidence="8"/>
<dbReference type="CDD" id="cd01639">
    <property type="entry name" value="IMPase"/>
    <property type="match status" value="1"/>
</dbReference>
<evidence type="ECO:0000256" key="1">
    <source>
        <dbReference type="ARBA" id="ARBA00001033"/>
    </source>
</evidence>
<feature type="binding site" evidence="7">
    <location>
        <position position="95"/>
    </location>
    <ligand>
        <name>Mg(2+)</name>
        <dbReference type="ChEBI" id="CHEBI:18420"/>
        <label>1</label>
        <note>catalytic</note>
    </ligand>
</feature>
<evidence type="ECO:0000256" key="5">
    <source>
        <dbReference type="ARBA" id="ARBA00022801"/>
    </source>
</evidence>
<accession>A0AAD2CKJ3</accession>
<dbReference type="GO" id="GO:0008934">
    <property type="term" value="F:inositol monophosphate 1-phosphatase activity"/>
    <property type="evidence" value="ECO:0007669"/>
    <property type="project" value="InterPro"/>
</dbReference>